<sequence>MNVAVSLPSRVLWHALRIGARYLPDTASEAWTRREAARYWTAEYGVDWRANAHWRSGLGEKTWHEVGESHLRIYQLFAKAFRLPPWPRVMLEWGCGGGANAVTFAPIATRYIAADVSAQSTAECAAQVRAVCPTPVEERRIDLDQPRAAAAGLESQCDTFLCVYVIEATPGQADALEIVRIAESVLKPGGLAVIQVKYHTTDPLTRGRRRRSYRRRSALTTTFGIDEFWLRVQEIGLEPRLIHLVPRNDLDGRYAYFALTKP</sequence>
<organism evidence="2 3">
    <name type="scientific">Mycolicibacter acidiphilus</name>
    <dbReference type="NCBI Taxonomy" id="2835306"/>
    <lineage>
        <taxon>Bacteria</taxon>
        <taxon>Bacillati</taxon>
        <taxon>Actinomycetota</taxon>
        <taxon>Actinomycetes</taxon>
        <taxon>Mycobacteriales</taxon>
        <taxon>Mycobacteriaceae</taxon>
        <taxon>Mycolicibacter</taxon>
    </lineage>
</organism>
<comment type="caution">
    <text evidence="2">The sequence shown here is derived from an EMBL/GenBank/DDBJ whole genome shotgun (WGS) entry which is preliminary data.</text>
</comment>
<name>A0ABS5RGU4_9MYCO</name>
<proteinExistence type="predicted"/>
<gene>
    <name evidence="2" type="ORF">KIH27_07855</name>
</gene>
<keyword evidence="2" id="KW-0808">Transferase</keyword>
<evidence type="ECO:0000313" key="2">
    <source>
        <dbReference type="EMBL" id="MBS9533501.1"/>
    </source>
</evidence>
<dbReference type="InterPro" id="IPR029063">
    <property type="entry name" value="SAM-dependent_MTases_sf"/>
</dbReference>
<dbReference type="Proteomes" id="UP001519535">
    <property type="component" value="Unassembled WGS sequence"/>
</dbReference>
<dbReference type="GO" id="GO:0008168">
    <property type="term" value="F:methyltransferase activity"/>
    <property type="evidence" value="ECO:0007669"/>
    <property type="project" value="UniProtKB-KW"/>
</dbReference>
<feature type="domain" description="Methyltransferase type 12" evidence="1">
    <location>
        <begin position="91"/>
        <end position="191"/>
    </location>
</feature>
<dbReference type="RefSeq" id="WP_214092386.1">
    <property type="nucleotide sequence ID" value="NZ_JAHCLR010000012.1"/>
</dbReference>
<dbReference type="Pfam" id="PF08242">
    <property type="entry name" value="Methyltransf_12"/>
    <property type="match status" value="1"/>
</dbReference>
<evidence type="ECO:0000259" key="1">
    <source>
        <dbReference type="Pfam" id="PF08242"/>
    </source>
</evidence>
<reference evidence="2 3" key="1">
    <citation type="submission" date="2021-05" db="EMBL/GenBank/DDBJ databases">
        <title>Mycobacterium acidophilum sp. nov., an extremely acid-tolerant member of the genus Mycobacterium.</title>
        <authorList>
            <person name="Xia J."/>
        </authorList>
    </citation>
    <scope>NUCLEOTIDE SEQUENCE [LARGE SCALE GENOMIC DNA]</scope>
    <source>
        <strain evidence="2 3">M1</strain>
    </source>
</reference>
<protein>
    <submittedName>
        <fullName evidence="2">Class I SAM-dependent methyltransferase</fullName>
    </submittedName>
</protein>
<accession>A0ABS5RGU4</accession>
<keyword evidence="3" id="KW-1185">Reference proteome</keyword>
<evidence type="ECO:0000313" key="3">
    <source>
        <dbReference type="Proteomes" id="UP001519535"/>
    </source>
</evidence>
<dbReference type="EMBL" id="JAHCLR010000012">
    <property type="protein sequence ID" value="MBS9533501.1"/>
    <property type="molecule type" value="Genomic_DNA"/>
</dbReference>
<dbReference type="InterPro" id="IPR013217">
    <property type="entry name" value="Methyltransf_12"/>
</dbReference>
<dbReference type="CDD" id="cd02440">
    <property type="entry name" value="AdoMet_MTases"/>
    <property type="match status" value="1"/>
</dbReference>
<keyword evidence="2" id="KW-0489">Methyltransferase</keyword>
<dbReference type="Gene3D" id="3.40.50.150">
    <property type="entry name" value="Vaccinia Virus protein VP39"/>
    <property type="match status" value="1"/>
</dbReference>
<dbReference type="SUPFAM" id="SSF53335">
    <property type="entry name" value="S-adenosyl-L-methionine-dependent methyltransferases"/>
    <property type="match status" value="1"/>
</dbReference>
<dbReference type="GO" id="GO:0032259">
    <property type="term" value="P:methylation"/>
    <property type="evidence" value="ECO:0007669"/>
    <property type="project" value="UniProtKB-KW"/>
</dbReference>